<feature type="domain" description="MAGE" evidence="2">
    <location>
        <begin position="107"/>
        <end position="307"/>
    </location>
</feature>
<dbReference type="PANTHER" id="PTHR11736">
    <property type="entry name" value="MELANOMA-ASSOCIATED ANTIGEN MAGE ANTIGEN"/>
    <property type="match status" value="1"/>
</dbReference>
<gene>
    <name evidence="4" type="primary">LOC114505618</name>
</gene>
<evidence type="ECO:0000313" key="3">
    <source>
        <dbReference type="Proteomes" id="UP000504628"/>
    </source>
</evidence>
<keyword evidence="3" id="KW-1185">Reference proteome</keyword>
<dbReference type="Pfam" id="PF01454">
    <property type="entry name" value="MAGE"/>
    <property type="match status" value="1"/>
</dbReference>
<feature type="region of interest" description="Disordered" evidence="1">
    <location>
        <begin position="70"/>
        <end position="104"/>
    </location>
</feature>
<feature type="region of interest" description="Disordered" evidence="1">
    <location>
        <begin position="1"/>
        <end position="57"/>
    </location>
</feature>
<dbReference type="InterPro" id="IPR002190">
    <property type="entry name" value="MHD_dom"/>
</dbReference>
<organism evidence="3 4">
    <name type="scientific">Phyllostomus discolor</name>
    <name type="common">pale spear-nosed bat</name>
    <dbReference type="NCBI Taxonomy" id="89673"/>
    <lineage>
        <taxon>Eukaryota</taxon>
        <taxon>Metazoa</taxon>
        <taxon>Chordata</taxon>
        <taxon>Craniata</taxon>
        <taxon>Vertebrata</taxon>
        <taxon>Euteleostomi</taxon>
        <taxon>Mammalia</taxon>
        <taxon>Eutheria</taxon>
        <taxon>Laurasiatheria</taxon>
        <taxon>Chiroptera</taxon>
        <taxon>Yangochiroptera</taxon>
        <taxon>Phyllostomidae</taxon>
        <taxon>Phyllostominae</taxon>
        <taxon>Phyllostomus</taxon>
    </lineage>
</organism>
<evidence type="ECO:0000259" key="2">
    <source>
        <dbReference type="PROSITE" id="PS50838"/>
    </source>
</evidence>
<dbReference type="InterPro" id="IPR041899">
    <property type="entry name" value="MAGE_WH2"/>
</dbReference>
<dbReference type="InterPro" id="IPR041898">
    <property type="entry name" value="MAGE_WH1"/>
</dbReference>
<dbReference type="GeneID" id="114505618"/>
<dbReference type="GO" id="GO:0005634">
    <property type="term" value="C:nucleus"/>
    <property type="evidence" value="ECO:0007669"/>
    <property type="project" value="TreeGrafter"/>
</dbReference>
<feature type="compositionally biased region" description="Basic residues" evidence="1">
    <location>
        <begin position="1"/>
        <end position="10"/>
    </location>
</feature>
<dbReference type="OrthoDB" id="205198at2759"/>
<dbReference type="InterPro" id="IPR037445">
    <property type="entry name" value="MAGE"/>
</dbReference>
<dbReference type="KEGG" id="pdic:114505618"/>
<evidence type="ECO:0000256" key="1">
    <source>
        <dbReference type="SAM" id="MobiDB-lite"/>
    </source>
</evidence>
<name>A0A6J2MGM4_9CHIR</name>
<dbReference type="GO" id="GO:0000122">
    <property type="term" value="P:negative regulation of transcription by RNA polymerase II"/>
    <property type="evidence" value="ECO:0007669"/>
    <property type="project" value="TreeGrafter"/>
</dbReference>
<evidence type="ECO:0000313" key="4">
    <source>
        <dbReference type="RefSeq" id="XP_028379237.1"/>
    </source>
</evidence>
<dbReference type="Gene3D" id="1.10.10.1200">
    <property type="entry name" value="MAGE homology domain, winged helix WH1 motif"/>
    <property type="match status" value="1"/>
</dbReference>
<dbReference type="FunCoup" id="A0A6J2MGM4">
    <property type="interactions" value="66"/>
</dbReference>
<dbReference type="AlphaFoldDB" id="A0A6J2MGM4"/>
<dbReference type="InParanoid" id="A0A6J2MGM4"/>
<dbReference type="Proteomes" id="UP000504628">
    <property type="component" value="Chromosome X"/>
</dbReference>
<dbReference type="Gene3D" id="1.10.10.1210">
    <property type="entry name" value="MAGE homology domain, winged helix WH2 motif"/>
    <property type="match status" value="1"/>
</dbReference>
<dbReference type="FunFam" id="1.10.10.1210:FF:000001">
    <property type="entry name" value="melanoma-associated antigen D1"/>
    <property type="match status" value="1"/>
</dbReference>
<dbReference type="RefSeq" id="XP_028379237.1">
    <property type="nucleotide sequence ID" value="XM_028523436.2"/>
</dbReference>
<accession>A0A6J2MGM4</accession>
<sequence>MPQGHKRKLHIPAEHHQAQGATQHLGNAKEEALASSSPPPSEAATQKQPGARSHSPVKWLQRALSTITKSADVSNTGLSEGANCKVENNPSSSKAPPSMTQSQREHLTEMAGMVVQYLMQMYKMKQPIRKADMLKIVSKKYKNHFHEILRRASFSIEVVFGVDLKEDDASQHSYSLVSKMDLPNNGRVSGGSRGFPKTGLLMNILGMIFMNGNCATEQKIWEFLNKMKIYAGKRHFLFGEPKKLITQDFVKLKYLEYRQVPDSDPPHYEFLWGPRACAETSKMKVLEFWAMINETDPSAFPSWYEEALRDEEEPRPQFP</sequence>
<dbReference type="FunFam" id="1.10.10.1200:FF:000007">
    <property type="entry name" value="Melanoma-associated antigen C2"/>
    <property type="match status" value="1"/>
</dbReference>
<dbReference type="PROSITE" id="PS50838">
    <property type="entry name" value="MAGE"/>
    <property type="match status" value="1"/>
</dbReference>
<feature type="compositionally biased region" description="Polar residues" evidence="1">
    <location>
        <begin position="86"/>
        <end position="102"/>
    </location>
</feature>
<proteinExistence type="predicted"/>
<dbReference type="SMART" id="SM01373">
    <property type="entry name" value="MAGE"/>
    <property type="match status" value="1"/>
</dbReference>
<reference evidence="4" key="1">
    <citation type="submission" date="2025-08" db="UniProtKB">
        <authorList>
            <consortium name="RefSeq"/>
        </authorList>
    </citation>
    <scope>IDENTIFICATION</scope>
    <source>
        <tissue evidence="4">Muscle</tissue>
    </source>
</reference>
<dbReference type="Pfam" id="PF12440">
    <property type="entry name" value="MAGE_N"/>
    <property type="match status" value="1"/>
</dbReference>
<protein>
    <submittedName>
        <fullName evidence="4">Melanoma-associated antigen B3-like</fullName>
    </submittedName>
</protein>
<dbReference type="SMART" id="SM01392">
    <property type="entry name" value="MAGE_N"/>
    <property type="match status" value="1"/>
</dbReference>
<dbReference type="PANTHER" id="PTHR11736:SF53">
    <property type="entry name" value="MELANOMA-ASSOCIATED ANTIGEN B3"/>
    <property type="match status" value="1"/>
</dbReference>
<dbReference type="InterPro" id="IPR021072">
    <property type="entry name" value="MAGE_N"/>
</dbReference>